<name>A0A7S2YNV1_9STRA</name>
<evidence type="ECO:0000256" key="10">
    <source>
        <dbReference type="SAM" id="SignalP"/>
    </source>
</evidence>
<dbReference type="PANTHER" id="PTHR35703">
    <property type="entry name" value="HEME OXYGENASE 1, CHLOROPLASTIC-RELATED"/>
    <property type="match status" value="1"/>
</dbReference>
<dbReference type="InterPro" id="IPR002051">
    <property type="entry name" value="Haem_Oase"/>
</dbReference>
<evidence type="ECO:0000256" key="8">
    <source>
        <dbReference type="ARBA" id="ARBA00023002"/>
    </source>
</evidence>
<keyword evidence="6" id="KW-0479">Metal-binding</keyword>
<evidence type="ECO:0008006" key="12">
    <source>
        <dbReference type="Google" id="ProtNLM"/>
    </source>
</evidence>
<dbReference type="Pfam" id="PF01126">
    <property type="entry name" value="Heme_oxygenase"/>
    <property type="match status" value="1"/>
</dbReference>
<evidence type="ECO:0000256" key="9">
    <source>
        <dbReference type="ARBA" id="ARBA00023004"/>
    </source>
</evidence>
<protein>
    <recommendedName>
        <fullName evidence="12">Heme oxygenase (biliverdin-producing)</fullName>
    </recommendedName>
</protein>
<dbReference type="CDD" id="cd19165">
    <property type="entry name" value="HemeO"/>
    <property type="match status" value="1"/>
</dbReference>
<evidence type="ECO:0000256" key="5">
    <source>
        <dbReference type="ARBA" id="ARBA00022640"/>
    </source>
</evidence>
<keyword evidence="3" id="KW-0602">Photosynthesis</keyword>
<dbReference type="GO" id="GO:0046872">
    <property type="term" value="F:metal ion binding"/>
    <property type="evidence" value="ECO:0007669"/>
    <property type="project" value="UniProtKB-KW"/>
</dbReference>
<keyword evidence="7" id="KW-0809">Transit peptide</keyword>
<keyword evidence="10" id="KW-0732">Signal</keyword>
<keyword evidence="2" id="KW-0150">Chloroplast</keyword>
<evidence type="ECO:0000256" key="1">
    <source>
        <dbReference type="ARBA" id="ARBA00004229"/>
    </source>
</evidence>
<dbReference type="PANTHER" id="PTHR35703:SF2">
    <property type="entry name" value="HEME OXYGENASE 1, CHLOROPLASTIC-RELATED"/>
    <property type="match status" value="1"/>
</dbReference>
<dbReference type="GO" id="GO:0009507">
    <property type="term" value="C:chloroplast"/>
    <property type="evidence" value="ECO:0007669"/>
    <property type="project" value="UniProtKB-SubCell"/>
</dbReference>
<keyword evidence="9" id="KW-0408">Iron</keyword>
<dbReference type="Gene3D" id="1.20.910.10">
    <property type="entry name" value="Heme oxygenase-like"/>
    <property type="match status" value="1"/>
</dbReference>
<keyword evidence="4" id="KW-0349">Heme</keyword>
<dbReference type="EMBL" id="HBHT01033655">
    <property type="protein sequence ID" value="CAD9986287.1"/>
    <property type="molecule type" value="Transcribed_RNA"/>
</dbReference>
<evidence type="ECO:0000256" key="6">
    <source>
        <dbReference type="ARBA" id="ARBA00022723"/>
    </source>
</evidence>
<evidence type="ECO:0000256" key="4">
    <source>
        <dbReference type="ARBA" id="ARBA00022617"/>
    </source>
</evidence>
<dbReference type="GO" id="GO:0015979">
    <property type="term" value="P:photosynthesis"/>
    <property type="evidence" value="ECO:0007669"/>
    <property type="project" value="UniProtKB-KW"/>
</dbReference>
<dbReference type="InterPro" id="IPR016053">
    <property type="entry name" value="Haem_Oase-like"/>
</dbReference>
<feature type="signal peptide" evidence="10">
    <location>
        <begin position="1"/>
        <end position="22"/>
    </location>
</feature>
<keyword evidence="8" id="KW-0560">Oxidoreductase</keyword>
<dbReference type="InterPro" id="IPR016951">
    <property type="entry name" value="Haem_Oase_decyc_pln"/>
</dbReference>
<keyword evidence="5" id="KW-0934">Plastid</keyword>
<evidence type="ECO:0000313" key="11">
    <source>
        <dbReference type="EMBL" id="CAD9986287.1"/>
    </source>
</evidence>
<dbReference type="GO" id="GO:0006788">
    <property type="term" value="P:heme oxidation"/>
    <property type="evidence" value="ECO:0007669"/>
    <property type="project" value="InterPro"/>
</dbReference>
<evidence type="ECO:0000256" key="2">
    <source>
        <dbReference type="ARBA" id="ARBA00022528"/>
    </source>
</evidence>
<sequence length="264" mass="28843">MMQPCGSRTSMVSLALIALSASLQNGMMIEAFAPSPAFAVSTTALSAEATSSTAVSFIDTELRGAAMKLHTREQAPKEGEAPAKKMEPYVPTRADYLQFLVDSQHVYQALEDIVNRNDELAVFRSCGLERTAPLEKDIEFMASEYGLSRPPVGKFGKDYATSLRAMESTPELVCHFYNFYFAHTAGGRMIGKKMSAMLLEKKTLAFYEWDGDLNEIKSRVKGDIEAMAASWSDEERKECVDATAATFVGGGSINSYLSGGQNPH</sequence>
<comment type="subcellular location">
    <subcellularLocation>
        <location evidence="1">Plastid</location>
        <location evidence="1">Chloroplast</location>
    </subcellularLocation>
</comment>
<feature type="chain" id="PRO_5030638320" description="Heme oxygenase (biliverdin-producing)" evidence="10">
    <location>
        <begin position="23"/>
        <end position="264"/>
    </location>
</feature>
<evidence type="ECO:0000256" key="7">
    <source>
        <dbReference type="ARBA" id="ARBA00022946"/>
    </source>
</evidence>
<organism evidence="11">
    <name type="scientific">Entomoneis paludosa</name>
    <dbReference type="NCBI Taxonomy" id="265537"/>
    <lineage>
        <taxon>Eukaryota</taxon>
        <taxon>Sar</taxon>
        <taxon>Stramenopiles</taxon>
        <taxon>Ochrophyta</taxon>
        <taxon>Bacillariophyta</taxon>
        <taxon>Bacillariophyceae</taxon>
        <taxon>Bacillariophycidae</taxon>
        <taxon>Entomoneidaceae</taxon>
        <taxon>Entomoneis</taxon>
    </lineage>
</organism>
<gene>
    <name evidence="11" type="ORF">APAL1065_LOCUS22636</name>
</gene>
<dbReference type="SUPFAM" id="SSF48613">
    <property type="entry name" value="Heme oxygenase-like"/>
    <property type="match status" value="1"/>
</dbReference>
<evidence type="ECO:0000256" key="3">
    <source>
        <dbReference type="ARBA" id="ARBA00022531"/>
    </source>
</evidence>
<dbReference type="InterPro" id="IPR016084">
    <property type="entry name" value="Haem_Oase-like_multi-hlx"/>
</dbReference>
<dbReference type="AlphaFoldDB" id="A0A7S2YNV1"/>
<reference evidence="11" key="1">
    <citation type="submission" date="2021-01" db="EMBL/GenBank/DDBJ databases">
        <authorList>
            <person name="Corre E."/>
            <person name="Pelletier E."/>
            <person name="Niang G."/>
            <person name="Scheremetjew M."/>
            <person name="Finn R."/>
            <person name="Kale V."/>
            <person name="Holt S."/>
            <person name="Cochrane G."/>
            <person name="Meng A."/>
            <person name="Brown T."/>
            <person name="Cohen L."/>
        </authorList>
    </citation>
    <scope>NUCLEOTIDE SEQUENCE</scope>
    <source>
        <strain evidence="11">CCMP125</strain>
    </source>
</reference>
<accession>A0A7S2YNV1</accession>
<proteinExistence type="predicted"/>
<dbReference type="GO" id="GO:0004392">
    <property type="term" value="F:heme oxygenase (decyclizing) activity"/>
    <property type="evidence" value="ECO:0007669"/>
    <property type="project" value="InterPro"/>
</dbReference>